<protein>
    <submittedName>
        <fullName evidence="1">Uncharacterized protein</fullName>
    </submittedName>
</protein>
<dbReference type="EMBL" id="PCVK01000119">
    <property type="protein sequence ID" value="PIQ71301.1"/>
    <property type="molecule type" value="Genomic_DNA"/>
</dbReference>
<name>A0A2H0KJ71_9BACT</name>
<sequence>MLYHITALYTDSVIFVKSNPLFLEKISRLNKRFEKTVSYLRSRGFGFDIAIKIIKKFENNS</sequence>
<evidence type="ECO:0000313" key="1">
    <source>
        <dbReference type="EMBL" id="PIQ71301.1"/>
    </source>
</evidence>
<organism evidence="1 2">
    <name type="scientific">Candidatus Roizmanbacteria bacterium CG11_big_fil_rev_8_21_14_0_20_37_16</name>
    <dbReference type="NCBI Taxonomy" id="1974857"/>
    <lineage>
        <taxon>Bacteria</taxon>
        <taxon>Candidatus Roizmaniibacteriota</taxon>
    </lineage>
</organism>
<reference evidence="1 2" key="1">
    <citation type="submission" date="2017-09" db="EMBL/GenBank/DDBJ databases">
        <title>Depth-based differentiation of microbial function through sediment-hosted aquifers and enrichment of novel symbionts in the deep terrestrial subsurface.</title>
        <authorList>
            <person name="Probst A.J."/>
            <person name="Ladd B."/>
            <person name="Jarett J.K."/>
            <person name="Geller-Mcgrath D.E."/>
            <person name="Sieber C.M."/>
            <person name="Emerson J.B."/>
            <person name="Anantharaman K."/>
            <person name="Thomas B.C."/>
            <person name="Malmstrom R."/>
            <person name="Stieglmeier M."/>
            <person name="Klingl A."/>
            <person name="Woyke T."/>
            <person name="Ryan C.M."/>
            <person name="Banfield J.F."/>
        </authorList>
    </citation>
    <scope>NUCLEOTIDE SEQUENCE [LARGE SCALE GENOMIC DNA]</scope>
    <source>
        <strain evidence="1">CG11_big_fil_rev_8_21_14_0_20_37_16</strain>
    </source>
</reference>
<dbReference type="Proteomes" id="UP000229497">
    <property type="component" value="Unassembled WGS sequence"/>
</dbReference>
<accession>A0A2H0KJ71</accession>
<gene>
    <name evidence="1" type="ORF">COV87_04200</name>
</gene>
<comment type="caution">
    <text evidence="1">The sequence shown here is derived from an EMBL/GenBank/DDBJ whole genome shotgun (WGS) entry which is preliminary data.</text>
</comment>
<proteinExistence type="predicted"/>
<evidence type="ECO:0000313" key="2">
    <source>
        <dbReference type="Proteomes" id="UP000229497"/>
    </source>
</evidence>
<dbReference type="AlphaFoldDB" id="A0A2H0KJ71"/>